<evidence type="ECO:0000256" key="10">
    <source>
        <dbReference type="ARBA" id="ARBA00023004"/>
    </source>
</evidence>
<keyword evidence="4" id="KW-1003">Cell membrane</keyword>
<keyword evidence="6 13" id="KW-0812">Transmembrane</keyword>
<feature type="domain" description="Cytochrome b561 bacterial/Ni-hydrogenase" evidence="14">
    <location>
        <begin position="9"/>
        <end position="186"/>
    </location>
</feature>
<keyword evidence="8" id="KW-0249">Electron transport</keyword>
<evidence type="ECO:0000256" key="7">
    <source>
        <dbReference type="ARBA" id="ARBA00022723"/>
    </source>
</evidence>
<dbReference type="SUPFAM" id="SSF81342">
    <property type="entry name" value="Transmembrane di-heme cytochromes"/>
    <property type="match status" value="1"/>
</dbReference>
<evidence type="ECO:0000256" key="4">
    <source>
        <dbReference type="ARBA" id="ARBA00022475"/>
    </source>
</evidence>
<gene>
    <name evidence="15" type="ORF">MMH89_01960</name>
</gene>
<evidence type="ECO:0000256" key="6">
    <source>
        <dbReference type="ARBA" id="ARBA00022692"/>
    </source>
</evidence>
<comment type="subcellular location">
    <subcellularLocation>
        <location evidence="2">Cell membrane</location>
        <topology evidence="2">Multi-pass membrane protein</topology>
    </subcellularLocation>
</comment>
<proteinExistence type="inferred from homology"/>
<evidence type="ECO:0000256" key="13">
    <source>
        <dbReference type="SAM" id="Phobius"/>
    </source>
</evidence>
<evidence type="ECO:0000256" key="11">
    <source>
        <dbReference type="ARBA" id="ARBA00023136"/>
    </source>
</evidence>
<dbReference type="PANTHER" id="PTHR30529">
    <property type="entry name" value="CYTOCHROME B561"/>
    <property type="match status" value="1"/>
</dbReference>
<protein>
    <submittedName>
        <fullName evidence="15">Cytochrome b/b6 domain-containing protein</fullName>
    </submittedName>
</protein>
<feature type="transmembrane region" description="Helical" evidence="13">
    <location>
        <begin position="93"/>
        <end position="115"/>
    </location>
</feature>
<evidence type="ECO:0000256" key="3">
    <source>
        <dbReference type="ARBA" id="ARBA00022448"/>
    </source>
</evidence>
<keyword evidence="11 13" id="KW-0472">Membrane</keyword>
<sequence>MLWNTVYGYGTVSRLFHWVIGLMIIAQLAVGFWMVGLPNEVKGAIYANHKIGGLLVLFLVLFRLVWRWVNVLPNLPEKTPKWQIFAARSLHRFFYVLMLFIPISGWVMSTASGFFPKIGGVVLMFPWVSAPELCILGTCYTNSMIAVSSNTIHCVLGLVLVGALCIHTSIAVWHAYLADGVFSRIVIDKTQS</sequence>
<dbReference type="Proteomes" id="UP001055955">
    <property type="component" value="Chromosome"/>
</dbReference>
<evidence type="ECO:0000313" key="16">
    <source>
        <dbReference type="Proteomes" id="UP001055955"/>
    </source>
</evidence>
<keyword evidence="10" id="KW-0408">Iron</keyword>
<dbReference type="InterPro" id="IPR052168">
    <property type="entry name" value="Cytochrome_b561_oxidase"/>
</dbReference>
<keyword evidence="7" id="KW-0479">Metal-binding</keyword>
<name>A0ABY5DK98_9GAMM</name>
<evidence type="ECO:0000256" key="9">
    <source>
        <dbReference type="ARBA" id="ARBA00022989"/>
    </source>
</evidence>
<evidence type="ECO:0000256" key="8">
    <source>
        <dbReference type="ARBA" id="ARBA00022982"/>
    </source>
</evidence>
<dbReference type="PANTHER" id="PTHR30529:SF1">
    <property type="entry name" value="CYTOCHROME B561 HOMOLOG 2"/>
    <property type="match status" value="1"/>
</dbReference>
<dbReference type="RefSeq" id="WP_258568702.1">
    <property type="nucleotide sequence ID" value="NZ_CP092900.1"/>
</dbReference>
<evidence type="ECO:0000256" key="1">
    <source>
        <dbReference type="ARBA" id="ARBA00001970"/>
    </source>
</evidence>
<evidence type="ECO:0000256" key="2">
    <source>
        <dbReference type="ARBA" id="ARBA00004651"/>
    </source>
</evidence>
<feature type="transmembrane region" description="Helical" evidence="13">
    <location>
        <begin position="51"/>
        <end position="72"/>
    </location>
</feature>
<evidence type="ECO:0000259" key="14">
    <source>
        <dbReference type="Pfam" id="PF01292"/>
    </source>
</evidence>
<organism evidence="15 16">
    <name type="scientific">Candidatus Comchoanobacter bicostacola</name>
    <dbReference type="NCBI Taxonomy" id="2919598"/>
    <lineage>
        <taxon>Bacteria</taxon>
        <taxon>Pseudomonadati</taxon>
        <taxon>Pseudomonadota</taxon>
        <taxon>Gammaproteobacteria</taxon>
        <taxon>Candidatus Comchoanobacterales</taxon>
        <taxon>Candidatus Comchoanobacteraceae</taxon>
        <taxon>Candidatus Comchoanobacter</taxon>
    </lineage>
</organism>
<dbReference type="Pfam" id="PF01292">
    <property type="entry name" value="Ni_hydr_CYTB"/>
    <property type="match status" value="1"/>
</dbReference>
<keyword evidence="9 13" id="KW-1133">Transmembrane helix</keyword>
<feature type="transmembrane region" description="Helical" evidence="13">
    <location>
        <begin position="15"/>
        <end position="36"/>
    </location>
</feature>
<feature type="transmembrane region" description="Helical" evidence="13">
    <location>
        <begin position="152"/>
        <end position="176"/>
    </location>
</feature>
<dbReference type="InterPro" id="IPR011577">
    <property type="entry name" value="Cyt_b561_bac/Ni-Hgenase"/>
</dbReference>
<evidence type="ECO:0000256" key="12">
    <source>
        <dbReference type="ARBA" id="ARBA00037975"/>
    </source>
</evidence>
<reference evidence="15 16" key="1">
    <citation type="journal article" date="2022" name="Nat. Microbiol.">
        <title>The microbiome of a bacterivorous marine choanoflagellate contains a resource-demanding obligate bacterial associate.</title>
        <authorList>
            <person name="Needham D.M."/>
            <person name="Poirier C."/>
            <person name="Bachy C."/>
            <person name="George E.E."/>
            <person name="Wilken S."/>
            <person name="Yung C.C.M."/>
            <person name="Limardo A.J."/>
            <person name="Morando M."/>
            <person name="Sudek L."/>
            <person name="Malmstrom R.R."/>
            <person name="Keeling P.J."/>
            <person name="Santoro A.E."/>
            <person name="Worden A.Z."/>
        </authorList>
    </citation>
    <scope>NUCLEOTIDE SEQUENCE [LARGE SCALE GENOMIC DNA]</scope>
    <source>
        <strain evidence="15 16">Comchoano-1</strain>
    </source>
</reference>
<keyword evidence="3" id="KW-0813">Transport</keyword>
<dbReference type="InterPro" id="IPR016174">
    <property type="entry name" value="Di-haem_cyt_TM"/>
</dbReference>
<evidence type="ECO:0000256" key="5">
    <source>
        <dbReference type="ARBA" id="ARBA00022617"/>
    </source>
</evidence>
<evidence type="ECO:0000313" key="15">
    <source>
        <dbReference type="EMBL" id="UTC24913.1"/>
    </source>
</evidence>
<comment type="cofactor">
    <cofactor evidence="1">
        <name>heme b</name>
        <dbReference type="ChEBI" id="CHEBI:60344"/>
    </cofactor>
</comment>
<keyword evidence="16" id="KW-1185">Reference proteome</keyword>
<accession>A0ABY5DK98</accession>
<comment type="similarity">
    <text evidence="12">Belongs to the cytochrome b561 family.</text>
</comment>
<dbReference type="EMBL" id="CP092900">
    <property type="protein sequence ID" value="UTC24913.1"/>
    <property type="molecule type" value="Genomic_DNA"/>
</dbReference>
<keyword evidence="5" id="KW-0349">Heme</keyword>